<name>A0A853C5W6_9ACTN</name>
<accession>A0A853C5W6</accession>
<protein>
    <submittedName>
        <fullName evidence="2">Uncharacterized protein</fullName>
    </submittedName>
</protein>
<keyword evidence="3" id="KW-1185">Reference proteome</keyword>
<reference evidence="2 3" key="1">
    <citation type="submission" date="2020-07" db="EMBL/GenBank/DDBJ databases">
        <title>Sequencing the genomes of 1000 actinobacteria strains.</title>
        <authorList>
            <person name="Klenk H.-P."/>
        </authorList>
    </citation>
    <scope>NUCLEOTIDE SEQUENCE [LARGE SCALE GENOMIC DNA]</scope>
    <source>
        <strain evidence="2 3">DSM 103833</strain>
    </source>
</reference>
<proteinExistence type="predicted"/>
<evidence type="ECO:0000256" key="1">
    <source>
        <dbReference type="SAM" id="MobiDB-lite"/>
    </source>
</evidence>
<dbReference type="EMBL" id="JACCFP010000001">
    <property type="protein sequence ID" value="NYJ02864.1"/>
    <property type="molecule type" value="Genomic_DNA"/>
</dbReference>
<evidence type="ECO:0000313" key="3">
    <source>
        <dbReference type="Proteomes" id="UP000530424"/>
    </source>
</evidence>
<gene>
    <name evidence="2" type="ORF">HNR19_003562</name>
</gene>
<sequence>MDKKTWAAPTVKPLTSAKDAQLGGSAARDVLTGRQRAGS</sequence>
<feature type="region of interest" description="Disordered" evidence="1">
    <location>
        <begin position="17"/>
        <end position="39"/>
    </location>
</feature>
<dbReference type="Proteomes" id="UP000530424">
    <property type="component" value="Unassembled WGS sequence"/>
</dbReference>
<dbReference type="AlphaFoldDB" id="A0A853C5W6"/>
<organism evidence="2 3">
    <name type="scientific">Nocardioides thalensis</name>
    <dbReference type="NCBI Taxonomy" id="1914755"/>
    <lineage>
        <taxon>Bacteria</taxon>
        <taxon>Bacillati</taxon>
        <taxon>Actinomycetota</taxon>
        <taxon>Actinomycetes</taxon>
        <taxon>Propionibacteriales</taxon>
        <taxon>Nocardioidaceae</taxon>
        <taxon>Nocardioides</taxon>
    </lineage>
</organism>
<comment type="caution">
    <text evidence="2">The sequence shown here is derived from an EMBL/GenBank/DDBJ whole genome shotgun (WGS) entry which is preliminary data.</text>
</comment>
<evidence type="ECO:0000313" key="2">
    <source>
        <dbReference type="EMBL" id="NYJ02864.1"/>
    </source>
</evidence>